<sequence>MQQTKTPEDLELELGEQLRQERLRQNITMEDLCLKAGVSKQTLRALETGAGSRVISLIRVIDALGHGQWLTTFRPPVRISPLQIARGVPSRQRAARSVYAKQMRLNKLDDSEPT</sequence>
<gene>
    <name evidence="2" type="ORF">N0K08_11010</name>
</gene>
<dbReference type="SMART" id="SM00530">
    <property type="entry name" value="HTH_XRE"/>
    <property type="match status" value="1"/>
</dbReference>
<dbReference type="CDD" id="cd00093">
    <property type="entry name" value="HTH_XRE"/>
    <property type="match status" value="1"/>
</dbReference>
<dbReference type="InterPro" id="IPR010982">
    <property type="entry name" value="Lambda_DNA-bd_dom_sf"/>
</dbReference>
<organism evidence="2 3">
    <name type="scientific">Acidovorax bellezanensis</name>
    <dbReference type="NCBI Taxonomy" id="2976702"/>
    <lineage>
        <taxon>Bacteria</taxon>
        <taxon>Pseudomonadati</taxon>
        <taxon>Pseudomonadota</taxon>
        <taxon>Betaproteobacteria</taxon>
        <taxon>Burkholderiales</taxon>
        <taxon>Comamonadaceae</taxon>
        <taxon>Acidovorax</taxon>
    </lineage>
</organism>
<comment type="caution">
    <text evidence="2">The sequence shown here is derived from an EMBL/GenBank/DDBJ whole genome shotgun (WGS) entry which is preliminary data.</text>
</comment>
<dbReference type="EMBL" id="JAODYH010000004">
    <property type="protein sequence ID" value="MCT9811165.1"/>
    <property type="molecule type" value="Genomic_DNA"/>
</dbReference>
<dbReference type="PROSITE" id="PS50943">
    <property type="entry name" value="HTH_CROC1"/>
    <property type="match status" value="1"/>
</dbReference>
<keyword evidence="3" id="KW-1185">Reference proteome</keyword>
<dbReference type="Gene3D" id="1.10.260.40">
    <property type="entry name" value="lambda repressor-like DNA-binding domains"/>
    <property type="match status" value="1"/>
</dbReference>
<name>A0ABT2PL07_9BURK</name>
<dbReference type="Proteomes" id="UP001525968">
    <property type="component" value="Unassembled WGS sequence"/>
</dbReference>
<dbReference type="Pfam" id="PF01381">
    <property type="entry name" value="HTH_3"/>
    <property type="match status" value="1"/>
</dbReference>
<evidence type="ECO:0000313" key="2">
    <source>
        <dbReference type="EMBL" id="MCT9811165.1"/>
    </source>
</evidence>
<protein>
    <submittedName>
        <fullName evidence="2">Helix-turn-helix domain-containing protein</fullName>
    </submittedName>
</protein>
<feature type="domain" description="HTH cro/C1-type" evidence="1">
    <location>
        <begin position="18"/>
        <end position="70"/>
    </location>
</feature>
<dbReference type="InterPro" id="IPR001387">
    <property type="entry name" value="Cro/C1-type_HTH"/>
</dbReference>
<reference evidence="2 3" key="1">
    <citation type="submission" date="2022-09" db="EMBL/GenBank/DDBJ databases">
        <title>Draft genome of isolate Be4.</title>
        <authorList>
            <person name="Sanchez-Castro I."/>
            <person name="Martinez-Rodriguez P."/>
            <person name="Descostes M."/>
            <person name="Merroun M."/>
        </authorList>
    </citation>
    <scope>NUCLEOTIDE SEQUENCE [LARGE SCALE GENOMIC DNA]</scope>
    <source>
        <strain evidence="2 3">Be4</strain>
    </source>
</reference>
<accession>A0ABT2PL07</accession>
<dbReference type="RefSeq" id="WP_261500358.1">
    <property type="nucleotide sequence ID" value="NZ_JAODYH010000004.1"/>
</dbReference>
<proteinExistence type="predicted"/>
<evidence type="ECO:0000259" key="1">
    <source>
        <dbReference type="PROSITE" id="PS50943"/>
    </source>
</evidence>
<evidence type="ECO:0000313" key="3">
    <source>
        <dbReference type="Proteomes" id="UP001525968"/>
    </source>
</evidence>
<dbReference type="SUPFAM" id="SSF47413">
    <property type="entry name" value="lambda repressor-like DNA-binding domains"/>
    <property type="match status" value="1"/>
</dbReference>